<protein>
    <submittedName>
        <fullName evidence="1">Uncharacterized protein</fullName>
    </submittedName>
</protein>
<comment type="caution">
    <text evidence="1">The sequence shown here is derived from an EMBL/GenBank/DDBJ whole genome shotgun (WGS) entry which is preliminary data.</text>
</comment>
<accession>A0A7W5UND5</accession>
<organism evidence="1 2">
    <name type="scientific">Alloprevotella rava</name>
    <dbReference type="NCBI Taxonomy" id="671218"/>
    <lineage>
        <taxon>Bacteria</taxon>
        <taxon>Pseudomonadati</taxon>
        <taxon>Bacteroidota</taxon>
        <taxon>Bacteroidia</taxon>
        <taxon>Bacteroidales</taxon>
        <taxon>Prevotellaceae</taxon>
        <taxon>Alloprevotella</taxon>
    </lineage>
</organism>
<sequence length="46" mass="5309">MSADAIRKPADTIRIFSALQNLLIFSEEREISAQLKSEKRRGYNLQ</sequence>
<reference evidence="1 2" key="1">
    <citation type="submission" date="2020-08" db="EMBL/GenBank/DDBJ databases">
        <title>Genomic Encyclopedia of Type Strains, Phase IV (KMG-IV): sequencing the most valuable type-strain genomes for metagenomic binning, comparative biology and taxonomic classification.</title>
        <authorList>
            <person name="Goeker M."/>
        </authorList>
    </citation>
    <scope>NUCLEOTIDE SEQUENCE [LARGE SCALE GENOMIC DNA]</scope>
    <source>
        <strain evidence="1 2">DSM 22548</strain>
    </source>
</reference>
<dbReference type="EMBL" id="JACICA010000005">
    <property type="protein sequence ID" value="MBB3702842.1"/>
    <property type="molecule type" value="Genomic_DNA"/>
</dbReference>
<dbReference type="AlphaFoldDB" id="A0A7W5UND5"/>
<dbReference type="Proteomes" id="UP000541425">
    <property type="component" value="Unassembled WGS sequence"/>
</dbReference>
<name>A0A7W5UND5_9BACT</name>
<evidence type="ECO:0000313" key="1">
    <source>
        <dbReference type="EMBL" id="MBB3702842.1"/>
    </source>
</evidence>
<proteinExistence type="predicted"/>
<evidence type="ECO:0000313" key="2">
    <source>
        <dbReference type="Proteomes" id="UP000541425"/>
    </source>
</evidence>
<gene>
    <name evidence="1" type="ORF">FHS60_001311</name>
</gene>